<organism evidence="1">
    <name type="scientific">Arundo donax</name>
    <name type="common">Giant reed</name>
    <name type="synonym">Donax arundinaceus</name>
    <dbReference type="NCBI Taxonomy" id="35708"/>
    <lineage>
        <taxon>Eukaryota</taxon>
        <taxon>Viridiplantae</taxon>
        <taxon>Streptophyta</taxon>
        <taxon>Embryophyta</taxon>
        <taxon>Tracheophyta</taxon>
        <taxon>Spermatophyta</taxon>
        <taxon>Magnoliopsida</taxon>
        <taxon>Liliopsida</taxon>
        <taxon>Poales</taxon>
        <taxon>Poaceae</taxon>
        <taxon>PACMAD clade</taxon>
        <taxon>Arundinoideae</taxon>
        <taxon>Arundineae</taxon>
        <taxon>Arundo</taxon>
    </lineage>
</organism>
<sequence length="150" mass="16668">MQLLEVKPAARTHPLTYTQRQIQKPRSLIRSSPSRRRAQPWCIGAFTSSCDAGSAQGPMCPRASSQLAASFSSYPDHARLHARIRREGLHELWIQADPAGSGPRGLPCCRQHLIVEMATLGATPRRRILQIHPSRAGSHSYIGQEQRTPE</sequence>
<accession>A0A0A9B0P8</accession>
<name>A0A0A9B0P8_ARUDO</name>
<reference evidence="1" key="1">
    <citation type="submission" date="2014-09" db="EMBL/GenBank/DDBJ databases">
        <authorList>
            <person name="Magalhaes I.L.F."/>
            <person name="Oliveira U."/>
            <person name="Santos F.R."/>
            <person name="Vidigal T.H.D.A."/>
            <person name="Brescovit A.D."/>
            <person name="Santos A.J."/>
        </authorList>
    </citation>
    <scope>NUCLEOTIDE SEQUENCE</scope>
    <source>
        <tissue evidence="1">Shoot tissue taken approximately 20 cm above the soil surface</tissue>
    </source>
</reference>
<proteinExistence type="predicted"/>
<evidence type="ECO:0000313" key="1">
    <source>
        <dbReference type="EMBL" id="JAD56946.1"/>
    </source>
</evidence>
<protein>
    <submittedName>
        <fullName evidence="1">Uncharacterized protein</fullName>
    </submittedName>
</protein>
<reference evidence="1" key="2">
    <citation type="journal article" date="2015" name="Data Brief">
        <title>Shoot transcriptome of the giant reed, Arundo donax.</title>
        <authorList>
            <person name="Barrero R.A."/>
            <person name="Guerrero F.D."/>
            <person name="Moolhuijzen P."/>
            <person name="Goolsby J.A."/>
            <person name="Tidwell J."/>
            <person name="Bellgard S.E."/>
            <person name="Bellgard M.I."/>
        </authorList>
    </citation>
    <scope>NUCLEOTIDE SEQUENCE</scope>
    <source>
        <tissue evidence="1">Shoot tissue taken approximately 20 cm above the soil surface</tissue>
    </source>
</reference>
<dbReference type="AlphaFoldDB" id="A0A0A9B0P8"/>
<dbReference type="EMBL" id="GBRH01240949">
    <property type="protein sequence ID" value="JAD56946.1"/>
    <property type="molecule type" value="Transcribed_RNA"/>
</dbReference>